<dbReference type="Gene3D" id="3.20.20.450">
    <property type="entry name" value="EAL domain"/>
    <property type="match status" value="1"/>
</dbReference>
<dbReference type="InterPro" id="IPR029020">
    <property type="entry name" value="Ammonium/urea_transptr"/>
</dbReference>
<feature type="domain" description="GGDEF" evidence="14">
    <location>
        <begin position="619"/>
        <end position="751"/>
    </location>
</feature>
<dbReference type="InterPro" id="IPR035919">
    <property type="entry name" value="EAL_sf"/>
</dbReference>
<evidence type="ECO:0000256" key="1">
    <source>
        <dbReference type="ARBA" id="ARBA00001946"/>
    </source>
</evidence>
<keyword evidence="7 10" id="KW-1133">Transmembrane helix</keyword>
<dbReference type="InterPro" id="IPR000160">
    <property type="entry name" value="GGDEF_dom"/>
</dbReference>
<evidence type="ECO:0000259" key="11">
    <source>
        <dbReference type="PROSITE" id="PS50112"/>
    </source>
</evidence>
<dbReference type="InterPro" id="IPR043128">
    <property type="entry name" value="Rev_trsase/Diguanyl_cyclase"/>
</dbReference>
<feature type="domain" description="PAC" evidence="12">
    <location>
        <begin position="535"/>
        <end position="587"/>
    </location>
</feature>
<dbReference type="EC" id="3.1.4.52" evidence="4"/>
<dbReference type="SMART" id="SM00052">
    <property type="entry name" value="EAL"/>
    <property type="match status" value="1"/>
</dbReference>
<dbReference type="InterPro" id="IPR001633">
    <property type="entry name" value="EAL_dom"/>
</dbReference>
<evidence type="ECO:0000259" key="13">
    <source>
        <dbReference type="PROSITE" id="PS50883"/>
    </source>
</evidence>
<comment type="subcellular location">
    <subcellularLocation>
        <location evidence="2">Membrane</location>
        <topology evidence="2">Multi-pass membrane protein</topology>
    </subcellularLocation>
</comment>
<dbReference type="OrthoDB" id="9787514at2"/>
<sequence length="1008" mass="111659">MDMMWVSLSAALVFLMQAGFLCLESGRIRAKNSINVAAKNLSDFLISVLLFWAVGFALMFGASWNGMFGSSMFFSDSQQLSPESLVFLFFQMMFCGTAATIVSGAVAERMTFMGYMAITVLLCVLIYPIVGHWAWKSIFPSTSGTGWLETIGFIDFAGASVVHSVGGWVALAAVIIIGPRRKRFDQDVRMGQGSNLPLAALGTLLIWFGWIGFNGGSALVFDHSVPVILFNTFIAASAGGFAAATWFYVRHRYFDVSVMLNGVIAGLVAITAGCHLVSSSEAVVIGAIGGLFAIAVSNYLVRIKIDDALDVVPTHMAAGVWGTLAVALFADLSLLPTPLSRMELLNAQVTGVLAIGLYSFSIGYIGIRLLGHFLPLRVHGEDEEAGLNVAEHKATTEIIDLLNSMSYQQAEADFTYRVPEEPFTEAGQIAKQYNQVLDRVSDEIQERDKALEWFRESETRKSSILNSSMDAIITLDYKGGIIEFNPAAERTFGMLKRQVTGKDFISLFVPYEEQPKLRHSLEMGFAVAEGWLLNRRNSYTLLRTQQQRFPVEVTVTKALNDDGSLREFTLHIRDATRHVKLQQRLRQLAYHDPLTGLYNRTYMMDKLTHSLQVAHQTEKNIALLFLDLDKFKEVNDTLGHKAGDELLCEVARRLSDATRSGDLIARWGGDEFVIMMAPGVELVHAKKLSERILTAMQVPIVLSERTLKMGTSIGIGLSSDDDTVERLVQKADMAMYWAKENGRGTVRLFEEEIAVEIANRFDLGIEIKTALEKQHFSLAFQPQIDARDGTWVGCEALIRWQHPLRGMIRPDEFIPLAEESDLICQIGAWVLKEAISSMLHLKRQTGVSLPVAVNISARHLVMEGFADEVADVLATTQFDASDLTIEITESVFLEDMEKATEVLKILRNMGVNVAMDDFGTGYSSLSYLQSLPIDVLKIDRAFTKDCTEPSGASFCEVITKLAQNLNIDVVAEGVETQEQADALLELKCHWHQGYLYSRPLPLEQMGAL</sequence>
<keyword evidence="8 10" id="KW-0472">Membrane</keyword>
<evidence type="ECO:0000256" key="8">
    <source>
        <dbReference type="ARBA" id="ARBA00023136"/>
    </source>
</evidence>
<dbReference type="FunFam" id="3.20.20.450:FF:000001">
    <property type="entry name" value="Cyclic di-GMP phosphodiesterase yahA"/>
    <property type="match status" value="1"/>
</dbReference>
<feature type="transmembrane region" description="Helical" evidence="10">
    <location>
        <begin position="44"/>
        <end position="64"/>
    </location>
</feature>
<feature type="domain" description="EAL" evidence="13">
    <location>
        <begin position="760"/>
        <end position="1008"/>
    </location>
</feature>
<evidence type="ECO:0000313" key="16">
    <source>
        <dbReference type="Proteomes" id="UP000315901"/>
    </source>
</evidence>
<dbReference type="NCBIfam" id="TIGR00229">
    <property type="entry name" value="sensory_box"/>
    <property type="match status" value="1"/>
</dbReference>
<dbReference type="SUPFAM" id="SSF55785">
    <property type="entry name" value="PYP-like sensor domain (PAS domain)"/>
    <property type="match status" value="1"/>
</dbReference>
<gene>
    <name evidence="15" type="primary">amt</name>
    <name evidence="15" type="ORF">FJM67_15730</name>
</gene>
<dbReference type="SUPFAM" id="SSF55073">
    <property type="entry name" value="Nucleotide cyclase"/>
    <property type="match status" value="1"/>
</dbReference>
<feature type="transmembrane region" description="Helical" evidence="10">
    <location>
        <begin position="227"/>
        <end position="249"/>
    </location>
</feature>
<dbReference type="Pfam" id="PF00990">
    <property type="entry name" value="GGDEF"/>
    <property type="match status" value="1"/>
</dbReference>
<dbReference type="InterPro" id="IPR000014">
    <property type="entry name" value="PAS"/>
</dbReference>
<feature type="transmembrane region" description="Helical" evidence="10">
    <location>
        <begin position="84"/>
        <end position="105"/>
    </location>
</feature>
<feature type="transmembrane region" description="Helical" evidence="10">
    <location>
        <begin position="6"/>
        <end position="23"/>
    </location>
</feature>
<dbReference type="EMBL" id="VFRR01000054">
    <property type="protein sequence ID" value="TPE46646.1"/>
    <property type="molecule type" value="Genomic_DNA"/>
</dbReference>
<protein>
    <recommendedName>
        <fullName evidence="4">cyclic-guanylate-specific phosphodiesterase</fullName>
        <ecNumber evidence="4">3.1.4.52</ecNumber>
    </recommendedName>
</protein>
<evidence type="ECO:0000313" key="15">
    <source>
        <dbReference type="EMBL" id="TPE46646.1"/>
    </source>
</evidence>
<dbReference type="PANTHER" id="PTHR44757">
    <property type="entry name" value="DIGUANYLATE CYCLASE DGCP"/>
    <property type="match status" value="1"/>
</dbReference>
<accession>A0A501WLT3</accession>
<dbReference type="GO" id="GO:0071732">
    <property type="term" value="P:cellular response to nitric oxide"/>
    <property type="evidence" value="ECO:0007669"/>
    <property type="project" value="UniProtKB-ARBA"/>
</dbReference>
<evidence type="ECO:0000256" key="4">
    <source>
        <dbReference type="ARBA" id="ARBA00012282"/>
    </source>
</evidence>
<evidence type="ECO:0000256" key="10">
    <source>
        <dbReference type="SAM" id="Phobius"/>
    </source>
</evidence>
<evidence type="ECO:0000256" key="3">
    <source>
        <dbReference type="ARBA" id="ARBA00005887"/>
    </source>
</evidence>
<keyword evidence="5" id="KW-0973">c-di-GMP</keyword>
<dbReference type="InterPro" id="IPR024041">
    <property type="entry name" value="NH4_transpt_AmtB-like_dom"/>
</dbReference>
<evidence type="ECO:0000256" key="2">
    <source>
        <dbReference type="ARBA" id="ARBA00004141"/>
    </source>
</evidence>
<feature type="domain" description="PAS" evidence="11">
    <location>
        <begin position="457"/>
        <end position="522"/>
    </location>
</feature>
<dbReference type="AlphaFoldDB" id="A0A501WLT3"/>
<feature type="transmembrane region" description="Helical" evidence="10">
    <location>
        <begin position="256"/>
        <end position="278"/>
    </location>
</feature>
<name>A0A501WLT3_9GAMM</name>
<dbReference type="GO" id="GO:0071111">
    <property type="term" value="F:cyclic-guanylate-specific phosphodiesterase activity"/>
    <property type="evidence" value="ECO:0007669"/>
    <property type="project" value="UniProtKB-EC"/>
</dbReference>
<evidence type="ECO:0000256" key="7">
    <source>
        <dbReference type="ARBA" id="ARBA00022989"/>
    </source>
</evidence>
<comment type="catalytic activity">
    <reaction evidence="9">
        <text>3',3'-c-di-GMP + H2O = 5'-phosphoguanylyl(3'-&gt;5')guanosine + H(+)</text>
        <dbReference type="Rhea" id="RHEA:24902"/>
        <dbReference type="ChEBI" id="CHEBI:15377"/>
        <dbReference type="ChEBI" id="CHEBI:15378"/>
        <dbReference type="ChEBI" id="CHEBI:58754"/>
        <dbReference type="ChEBI" id="CHEBI:58805"/>
        <dbReference type="EC" id="3.1.4.52"/>
    </reaction>
    <physiologicalReaction direction="left-to-right" evidence="9">
        <dbReference type="Rhea" id="RHEA:24903"/>
    </physiologicalReaction>
</comment>
<dbReference type="InterPro" id="IPR035965">
    <property type="entry name" value="PAS-like_dom_sf"/>
</dbReference>
<dbReference type="PROSITE" id="PS50883">
    <property type="entry name" value="EAL"/>
    <property type="match status" value="1"/>
</dbReference>
<dbReference type="FunFam" id="3.30.70.270:FF:000001">
    <property type="entry name" value="Diguanylate cyclase domain protein"/>
    <property type="match status" value="1"/>
</dbReference>
<dbReference type="Proteomes" id="UP000315901">
    <property type="component" value="Unassembled WGS sequence"/>
</dbReference>
<feature type="transmembrane region" description="Helical" evidence="10">
    <location>
        <begin position="150"/>
        <end position="177"/>
    </location>
</feature>
<comment type="cofactor">
    <cofactor evidence="1">
        <name>Mg(2+)</name>
        <dbReference type="ChEBI" id="CHEBI:18420"/>
    </cofactor>
</comment>
<comment type="caution">
    <text evidence="15">The sequence shown here is derived from an EMBL/GenBank/DDBJ whole genome shotgun (WGS) entry which is preliminary data.</text>
</comment>
<dbReference type="Pfam" id="PF00563">
    <property type="entry name" value="EAL"/>
    <property type="match status" value="1"/>
</dbReference>
<dbReference type="RefSeq" id="WP_140591315.1">
    <property type="nucleotide sequence ID" value="NZ_VFRR01000054.1"/>
</dbReference>
<dbReference type="SUPFAM" id="SSF141868">
    <property type="entry name" value="EAL domain-like"/>
    <property type="match status" value="1"/>
</dbReference>
<dbReference type="GO" id="GO:0006355">
    <property type="term" value="P:regulation of DNA-templated transcription"/>
    <property type="evidence" value="ECO:0007669"/>
    <property type="project" value="InterPro"/>
</dbReference>
<feature type="transmembrane region" description="Helical" evidence="10">
    <location>
        <begin position="112"/>
        <end position="130"/>
    </location>
</feature>
<dbReference type="PROSITE" id="PS50113">
    <property type="entry name" value="PAC"/>
    <property type="match status" value="1"/>
</dbReference>
<dbReference type="CDD" id="cd01948">
    <property type="entry name" value="EAL"/>
    <property type="match status" value="1"/>
</dbReference>
<dbReference type="SUPFAM" id="SSF111352">
    <property type="entry name" value="Ammonium transporter"/>
    <property type="match status" value="1"/>
</dbReference>
<dbReference type="InterPro" id="IPR052155">
    <property type="entry name" value="Biofilm_reg_signaling"/>
</dbReference>
<dbReference type="CDD" id="cd01949">
    <property type="entry name" value="GGDEF"/>
    <property type="match status" value="1"/>
</dbReference>
<dbReference type="Gene3D" id="3.30.70.270">
    <property type="match status" value="1"/>
</dbReference>
<dbReference type="InterPro" id="IPR000700">
    <property type="entry name" value="PAS-assoc_C"/>
</dbReference>
<evidence type="ECO:0000256" key="5">
    <source>
        <dbReference type="ARBA" id="ARBA00022636"/>
    </source>
</evidence>
<dbReference type="InterPro" id="IPR001905">
    <property type="entry name" value="Ammonium_transpt"/>
</dbReference>
<keyword evidence="6 10" id="KW-0812">Transmembrane</keyword>
<feature type="transmembrane region" description="Helical" evidence="10">
    <location>
        <begin position="284"/>
        <end position="301"/>
    </location>
</feature>
<evidence type="ECO:0000259" key="12">
    <source>
        <dbReference type="PROSITE" id="PS50113"/>
    </source>
</evidence>
<dbReference type="NCBIfam" id="TIGR00836">
    <property type="entry name" value="amt"/>
    <property type="match status" value="1"/>
</dbReference>
<evidence type="ECO:0000259" key="14">
    <source>
        <dbReference type="PROSITE" id="PS50887"/>
    </source>
</evidence>
<keyword evidence="16" id="KW-1185">Reference proteome</keyword>
<dbReference type="Gene3D" id="3.30.450.20">
    <property type="entry name" value="PAS domain"/>
    <property type="match status" value="1"/>
</dbReference>
<dbReference type="PROSITE" id="PS50112">
    <property type="entry name" value="PAS"/>
    <property type="match status" value="1"/>
</dbReference>
<dbReference type="PANTHER" id="PTHR44757:SF2">
    <property type="entry name" value="BIOFILM ARCHITECTURE MAINTENANCE PROTEIN MBAA"/>
    <property type="match status" value="1"/>
</dbReference>
<feature type="transmembrane region" description="Helical" evidence="10">
    <location>
        <begin position="349"/>
        <end position="367"/>
    </location>
</feature>
<dbReference type="PROSITE" id="PS50887">
    <property type="entry name" value="GGDEF"/>
    <property type="match status" value="1"/>
</dbReference>
<dbReference type="GO" id="GO:0008519">
    <property type="term" value="F:ammonium channel activity"/>
    <property type="evidence" value="ECO:0007669"/>
    <property type="project" value="InterPro"/>
</dbReference>
<dbReference type="InterPro" id="IPR029787">
    <property type="entry name" value="Nucleotide_cyclase"/>
</dbReference>
<comment type="similarity">
    <text evidence="3">Belongs to the ammonia transporter channel (TC 1.A.11.2) family.</text>
</comment>
<reference evidence="15 16" key="1">
    <citation type="submission" date="2019-06" db="EMBL/GenBank/DDBJ databases">
        <title>A novel bacterium of genus Marinomonas, isolated from coastal sand.</title>
        <authorList>
            <person name="Huang H."/>
            <person name="Mo K."/>
            <person name="Hu Y."/>
        </authorList>
    </citation>
    <scope>NUCLEOTIDE SEQUENCE [LARGE SCALE GENOMIC DNA]</scope>
    <source>
        <strain evidence="15 16">HB171799</strain>
    </source>
</reference>
<dbReference type="NCBIfam" id="TIGR00254">
    <property type="entry name" value="GGDEF"/>
    <property type="match status" value="1"/>
</dbReference>
<dbReference type="Gene3D" id="1.10.3430.10">
    <property type="entry name" value="Ammonium transporter AmtB like domains"/>
    <property type="match status" value="1"/>
</dbReference>
<dbReference type="SMART" id="SM00267">
    <property type="entry name" value="GGDEF"/>
    <property type="match status" value="1"/>
</dbReference>
<dbReference type="Pfam" id="PF13426">
    <property type="entry name" value="PAS_9"/>
    <property type="match status" value="1"/>
</dbReference>
<evidence type="ECO:0000256" key="6">
    <source>
        <dbReference type="ARBA" id="ARBA00022692"/>
    </source>
</evidence>
<feature type="transmembrane region" description="Helical" evidence="10">
    <location>
        <begin position="198"/>
        <end position="221"/>
    </location>
</feature>
<dbReference type="SMART" id="SM00091">
    <property type="entry name" value="PAS"/>
    <property type="match status" value="1"/>
</dbReference>
<evidence type="ECO:0000256" key="9">
    <source>
        <dbReference type="ARBA" id="ARBA00051114"/>
    </source>
</evidence>
<dbReference type="Pfam" id="PF00909">
    <property type="entry name" value="Ammonium_transp"/>
    <property type="match status" value="1"/>
</dbReference>
<organism evidence="15 16">
    <name type="scientific">Maribrevibacterium harenarium</name>
    <dbReference type="NCBI Taxonomy" id="2589817"/>
    <lineage>
        <taxon>Bacteria</taxon>
        <taxon>Pseudomonadati</taxon>
        <taxon>Pseudomonadota</taxon>
        <taxon>Gammaproteobacteria</taxon>
        <taxon>Oceanospirillales</taxon>
        <taxon>Oceanospirillaceae</taxon>
        <taxon>Maribrevibacterium</taxon>
    </lineage>
</organism>
<dbReference type="GO" id="GO:0016020">
    <property type="term" value="C:membrane"/>
    <property type="evidence" value="ECO:0007669"/>
    <property type="project" value="UniProtKB-SubCell"/>
</dbReference>
<dbReference type="CDD" id="cd00130">
    <property type="entry name" value="PAS"/>
    <property type="match status" value="1"/>
</dbReference>
<proteinExistence type="inferred from homology"/>